<gene>
    <name evidence="2" type="ORF">PGB34_21565</name>
</gene>
<dbReference type="InterPro" id="IPR014991">
    <property type="entry name" value="DUF1840"/>
</dbReference>
<dbReference type="EMBL" id="JAQIPB010000012">
    <property type="protein sequence ID" value="MDA7418966.1"/>
    <property type="molecule type" value="Genomic_DNA"/>
</dbReference>
<name>A0AAE3NC52_9BURK</name>
<comment type="caution">
    <text evidence="2">The sequence shown here is derived from an EMBL/GenBank/DDBJ whole genome shotgun (WGS) entry which is preliminary data.</text>
</comment>
<dbReference type="Pfam" id="PF08895">
    <property type="entry name" value="DUF1840"/>
    <property type="match status" value="1"/>
</dbReference>
<reference evidence="2" key="1">
    <citation type="submission" date="2023-01" db="EMBL/GenBank/DDBJ databases">
        <title>Xenophilus mangrovi sp. nov., isolated from soil of Mangrove nature reserve.</title>
        <authorList>
            <person name="Xu S."/>
            <person name="Liu Z."/>
            <person name="Xu Y."/>
        </authorList>
    </citation>
    <scope>NUCLEOTIDE SEQUENCE</scope>
    <source>
        <strain evidence="2">YW8</strain>
    </source>
</reference>
<accession>A0AAE3NC52</accession>
<dbReference type="Proteomes" id="UP001212602">
    <property type="component" value="Unassembled WGS sequence"/>
</dbReference>
<sequence length="108" mass="11754">MLYRFKSQASADVLMLEGHARPLLEIMGKSAGSSGIITVDQMPGAISALQAASEREAEQGRHNHDAHAAEDHEAAAEIQHVGLHQRAAPLIKMMRESMAENRDIVWGT</sequence>
<dbReference type="RefSeq" id="WP_271430160.1">
    <property type="nucleotide sequence ID" value="NZ_JAQIPB010000012.1"/>
</dbReference>
<proteinExistence type="predicted"/>
<organism evidence="2 3">
    <name type="scientific">Xenophilus arseniciresistens</name>
    <dbReference type="NCBI Taxonomy" id="1283306"/>
    <lineage>
        <taxon>Bacteria</taxon>
        <taxon>Pseudomonadati</taxon>
        <taxon>Pseudomonadota</taxon>
        <taxon>Betaproteobacteria</taxon>
        <taxon>Burkholderiales</taxon>
        <taxon>Comamonadaceae</taxon>
        <taxon>Xenophilus</taxon>
    </lineage>
</organism>
<evidence type="ECO:0000313" key="3">
    <source>
        <dbReference type="Proteomes" id="UP001212602"/>
    </source>
</evidence>
<feature type="compositionally biased region" description="Basic and acidic residues" evidence="1">
    <location>
        <begin position="53"/>
        <end position="75"/>
    </location>
</feature>
<evidence type="ECO:0000313" key="2">
    <source>
        <dbReference type="EMBL" id="MDA7418966.1"/>
    </source>
</evidence>
<dbReference type="AlphaFoldDB" id="A0AAE3NC52"/>
<feature type="region of interest" description="Disordered" evidence="1">
    <location>
        <begin position="50"/>
        <end position="75"/>
    </location>
</feature>
<evidence type="ECO:0000256" key="1">
    <source>
        <dbReference type="SAM" id="MobiDB-lite"/>
    </source>
</evidence>
<keyword evidence="3" id="KW-1185">Reference proteome</keyword>
<protein>
    <submittedName>
        <fullName evidence="2">DUF1840 domain-containing protein</fullName>
    </submittedName>
</protein>